<dbReference type="Proteomes" id="UP000886653">
    <property type="component" value="Unassembled WGS sequence"/>
</dbReference>
<protein>
    <submittedName>
        <fullName evidence="2">Uncharacterized protein</fullName>
    </submittedName>
</protein>
<evidence type="ECO:0000313" key="2">
    <source>
        <dbReference type="EMBL" id="KAG0144280.1"/>
    </source>
</evidence>
<gene>
    <name evidence="2" type="ORF">CROQUDRAFT_95290</name>
</gene>
<evidence type="ECO:0000256" key="1">
    <source>
        <dbReference type="SAM" id="MobiDB-lite"/>
    </source>
</evidence>
<dbReference type="EMBL" id="MU167299">
    <property type="protein sequence ID" value="KAG0144280.1"/>
    <property type="molecule type" value="Genomic_DNA"/>
</dbReference>
<feature type="non-terminal residue" evidence="2">
    <location>
        <position position="77"/>
    </location>
</feature>
<sequence>MDHNNNTPFLGIPDGDEVDIPNHDDPQMTPDEYILTSLDLLEPDLTRLRGLDRPLNELEFMNWQAIDESLWELEWHD</sequence>
<name>A0A9P6TA56_9BASI</name>
<dbReference type="AlphaFoldDB" id="A0A9P6TA56"/>
<reference evidence="2" key="1">
    <citation type="submission" date="2013-11" db="EMBL/GenBank/DDBJ databases">
        <title>Genome sequence of the fusiform rust pathogen reveals effectors for host alternation and coevolution with pine.</title>
        <authorList>
            <consortium name="DOE Joint Genome Institute"/>
            <person name="Smith K."/>
            <person name="Pendleton A."/>
            <person name="Kubisiak T."/>
            <person name="Anderson C."/>
            <person name="Salamov A."/>
            <person name="Aerts A."/>
            <person name="Riley R."/>
            <person name="Clum A."/>
            <person name="Lindquist E."/>
            <person name="Ence D."/>
            <person name="Campbell M."/>
            <person name="Kronenberg Z."/>
            <person name="Feau N."/>
            <person name="Dhillon B."/>
            <person name="Hamelin R."/>
            <person name="Burleigh J."/>
            <person name="Smith J."/>
            <person name="Yandell M."/>
            <person name="Nelson C."/>
            <person name="Grigoriev I."/>
            <person name="Davis J."/>
        </authorList>
    </citation>
    <scope>NUCLEOTIDE SEQUENCE</scope>
    <source>
        <strain evidence="2">G11</strain>
    </source>
</reference>
<proteinExistence type="predicted"/>
<keyword evidence="3" id="KW-1185">Reference proteome</keyword>
<comment type="caution">
    <text evidence="2">The sequence shown here is derived from an EMBL/GenBank/DDBJ whole genome shotgun (WGS) entry which is preliminary data.</text>
</comment>
<organism evidence="2 3">
    <name type="scientific">Cronartium quercuum f. sp. fusiforme G11</name>
    <dbReference type="NCBI Taxonomy" id="708437"/>
    <lineage>
        <taxon>Eukaryota</taxon>
        <taxon>Fungi</taxon>
        <taxon>Dikarya</taxon>
        <taxon>Basidiomycota</taxon>
        <taxon>Pucciniomycotina</taxon>
        <taxon>Pucciniomycetes</taxon>
        <taxon>Pucciniales</taxon>
        <taxon>Coleosporiaceae</taxon>
        <taxon>Cronartium</taxon>
    </lineage>
</organism>
<evidence type="ECO:0000313" key="3">
    <source>
        <dbReference type="Proteomes" id="UP000886653"/>
    </source>
</evidence>
<feature type="region of interest" description="Disordered" evidence="1">
    <location>
        <begin position="1"/>
        <end position="27"/>
    </location>
</feature>
<accession>A0A9P6TA56</accession>